<name>A0A6A3K5S8_9STRA</name>
<sequence length="407" mass="45858">MADLLMHDKVSLDDIIGLLDFDAPLTPKVSATCIESLGGTNVSNRVDPSLARDAGDTSSSSASGDDISCTNNRRVKREKEAARQRRHRQRLKDDRVELQSEAAKLSKQLEALAQEAARKKRKTTETTESQLTRSHWSNQASVQRKLRLKSEAQRRELVSVMNYQAEYISSLREMYRTRLKANSNGGMINSMSSMSYTTCLLELEGCYARVDTVMNACGMASLPQTSLSTVHRRKADGGVEYFQQANKSFLPFTFQQTCDVTWRIVHERDEKPFGDCEGHPDIDVFVKYRVLKAMGIGSLAQCYVSRQYREENRMVLVWKMSSEGEDGFRGLYAEETGWICVEPSPGGVVISVCVQQVPMCFRSPFAPEPAIKPFYHMLKNYLEADKEDMATCMGRMLLDDVLTGIEC</sequence>
<feature type="region of interest" description="Disordered" evidence="1">
    <location>
        <begin position="114"/>
        <end position="144"/>
    </location>
</feature>
<dbReference type="AlphaFoldDB" id="A0A6A3K5S8"/>
<feature type="region of interest" description="Disordered" evidence="1">
    <location>
        <begin position="38"/>
        <end position="95"/>
    </location>
</feature>
<dbReference type="EMBL" id="QXFW01000816">
    <property type="protein sequence ID" value="KAE9002391.1"/>
    <property type="molecule type" value="Genomic_DNA"/>
</dbReference>
<feature type="compositionally biased region" description="Polar residues" evidence="1">
    <location>
        <begin position="129"/>
        <end position="142"/>
    </location>
</feature>
<feature type="compositionally biased region" description="Low complexity" evidence="1">
    <location>
        <begin position="56"/>
        <end position="68"/>
    </location>
</feature>
<evidence type="ECO:0000313" key="2">
    <source>
        <dbReference type="EMBL" id="KAE9002391.1"/>
    </source>
</evidence>
<evidence type="ECO:0000313" key="3">
    <source>
        <dbReference type="Proteomes" id="UP000460718"/>
    </source>
</evidence>
<evidence type="ECO:0000256" key="1">
    <source>
        <dbReference type="SAM" id="MobiDB-lite"/>
    </source>
</evidence>
<accession>A0A6A3K5S8</accession>
<proteinExistence type="predicted"/>
<protein>
    <recommendedName>
        <fullName evidence="4">BZIP domain-containing protein</fullName>
    </recommendedName>
</protein>
<dbReference type="Proteomes" id="UP000460718">
    <property type="component" value="Unassembled WGS sequence"/>
</dbReference>
<evidence type="ECO:0008006" key="4">
    <source>
        <dbReference type="Google" id="ProtNLM"/>
    </source>
</evidence>
<comment type="caution">
    <text evidence="2">The sequence shown here is derived from an EMBL/GenBank/DDBJ whole genome shotgun (WGS) entry which is preliminary data.</text>
</comment>
<organism evidence="2 3">
    <name type="scientific">Phytophthora fragariae</name>
    <dbReference type="NCBI Taxonomy" id="53985"/>
    <lineage>
        <taxon>Eukaryota</taxon>
        <taxon>Sar</taxon>
        <taxon>Stramenopiles</taxon>
        <taxon>Oomycota</taxon>
        <taxon>Peronosporomycetes</taxon>
        <taxon>Peronosporales</taxon>
        <taxon>Peronosporaceae</taxon>
        <taxon>Phytophthora</taxon>
    </lineage>
</organism>
<gene>
    <name evidence="2" type="ORF">PF011_g13337</name>
</gene>
<reference evidence="2 3" key="1">
    <citation type="submission" date="2018-09" db="EMBL/GenBank/DDBJ databases">
        <title>Genomic investigation of the strawberry pathogen Phytophthora fragariae indicates pathogenicity is determined by transcriptional variation in three key races.</title>
        <authorList>
            <person name="Adams T.M."/>
            <person name="Armitage A.D."/>
            <person name="Sobczyk M.K."/>
            <person name="Bates H.J."/>
            <person name="Dunwell J.M."/>
            <person name="Nellist C.F."/>
            <person name="Harrison R.J."/>
        </authorList>
    </citation>
    <scope>NUCLEOTIDE SEQUENCE [LARGE SCALE GENOMIC DNA]</scope>
    <source>
        <strain evidence="2 3">SCRP245</strain>
    </source>
</reference>